<proteinExistence type="predicted"/>
<accession>A0A486XRP7</accession>
<gene>
    <name evidence="1" type="ORF">BAL341_1769</name>
</gene>
<sequence length="53" mass="5879">MTKMIASSKGDKTTIPAETAYLTGIFLFIECNCKKSCDNGNRSIFSTVCYDFL</sequence>
<evidence type="ECO:0000313" key="1">
    <source>
        <dbReference type="EMBL" id="VHO04158.1"/>
    </source>
</evidence>
<dbReference type="AlphaFoldDB" id="A0A486XRP7"/>
<reference evidence="1" key="1">
    <citation type="submission" date="2019-04" db="EMBL/GenBank/DDBJ databases">
        <authorList>
            <person name="Brambilla D."/>
        </authorList>
    </citation>
    <scope>NUCLEOTIDE SEQUENCE</scope>
    <source>
        <strain evidence="1">BAL1</strain>
    </source>
</reference>
<name>A0A486XRP7_9GAMM</name>
<dbReference type="EMBL" id="CAAJGR010000094">
    <property type="protein sequence ID" value="VHO04158.1"/>
    <property type="molecule type" value="Genomic_DNA"/>
</dbReference>
<organism evidence="1">
    <name type="scientific">Rheinheimera sp. BAL341</name>
    <dbReference type="NCBI Taxonomy" id="1708203"/>
    <lineage>
        <taxon>Bacteria</taxon>
        <taxon>Pseudomonadati</taxon>
        <taxon>Pseudomonadota</taxon>
        <taxon>Gammaproteobacteria</taxon>
        <taxon>Chromatiales</taxon>
        <taxon>Chromatiaceae</taxon>
        <taxon>Rheinheimera</taxon>
    </lineage>
</organism>
<protein>
    <submittedName>
        <fullName evidence="1">Uncharacterized protein</fullName>
    </submittedName>
</protein>